<dbReference type="OrthoDB" id="9799936at2"/>
<proteinExistence type="predicted"/>
<organism evidence="1 2">
    <name type="scientific">[Clostridium] celerecrescens 18A</name>
    <dbReference type="NCBI Taxonomy" id="1286362"/>
    <lineage>
        <taxon>Bacteria</taxon>
        <taxon>Bacillati</taxon>
        <taxon>Bacillota</taxon>
        <taxon>Clostridia</taxon>
        <taxon>Lachnospirales</taxon>
        <taxon>Lachnospiraceae</taxon>
        <taxon>Lacrimispora</taxon>
    </lineage>
</organism>
<dbReference type="EMBL" id="PGET01000001">
    <property type="protein sequence ID" value="PJJ30776.1"/>
    <property type="molecule type" value="Genomic_DNA"/>
</dbReference>
<evidence type="ECO:0000313" key="1">
    <source>
        <dbReference type="EMBL" id="PJJ30776.1"/>
    </source>
</evidence>
<name>A0A2M8ZBF9_9FIRM</name>
<dbReference type="RefSeq" id="WP_157803205.1">
    <property type="nucleotide sequence ID" value="NZ_PGET01000001.1"/>
</dbReference>
<dbReference type="Proteomes" id="UP000231092">
    <property type="component" value="Unassembled WGS sequence"/>
</dbReference>
<dbReference type="AlphaFoldDB" id="A0A2M8ZBF9"/>
<comment type="caution">
    <text evidence="1">The sequence shown here is derived from an EMBL/GenBank/DDBJ whole genome shotgun (WGS) entry which is preliminary data.</text>
</comment>
<evidence type="ECO:0000313" key="2">
    <source>
        <dbReference type="Proteomes" id="UP000231092"/>
    </source>
</evidence>
<gene>
    <name evidence="1" type="ORF">H171_4392</name>
</gene>
<accession>A0A2M8ZBF9</accession>
<protein>
    <submittedName>
        <fullName evidence="1">Uncharacterized protein</fullName>
    </submittedName>
</protein>
<sequence>MITGKITIERMEGWRYISAKDRGLHEVISQGNADSAMAEFNQIKWLERDGQQS</sequence>
<reference evidence="1 2" key="1">
    <citation type="submission" date="2017-11" db="EMBL/GenBank/DDBJ databases">
        <title>Understudied soil microbes with underappreciated capabilities: Untangling the Clostridium saccharolyticum group.</title>
        <authorList>
            <person name="Leschine S."/>
        </authorList>
    </citation>
    <scope>NUCLEOTIDE SEQUENCE [LARGE SCALE GENOMIC DNA]</scope>
    <source>
        <strain evidence="1 2">18A</strain>
    </source>
</reference>